<evidence type="ECO:0000313" key="3">
    <source>
        <dbReference type="Proteomes" id="UP000646548"/>
    </source>
</evidence>
<dbReference type="EMBL" id="WKFB01000335">
    <property type="protein sequence ID" value="KAF6726345.1"/>
    <property type="molecule type" value="Genomic_DNA"/>
</dbReference>
<protein>
    <submittedName>
        <fullName evidence="2">Uncharacterized protein</fullName>
    </submittedName>
</protein>
<evidence type="ECO:0000313" key="2">
    <source>
        <dbReference type="EMBL" id="KAF6726345.1"/>
    </source>
</evidence>
<evidence type="ECO:0000256" key="1">
    <source>
        <dbReference type="SAM" id="MobiDB-lite"/>
    </source>
</evidence>
<name>A0A834CGE2_ORYME</name>
<sequence length="101" mass="11182">MLKVLDSIRRSSLSANLRICGRTPPPSENCSAPIWFASDSIHSVVCSPMPSEPERLRPITGLMCRRVQLPDKELESSVCQGEPDEQQLLEEPVNASPSFCE</sequence>
<dbReference type="AlphaFoldDB" id="A0A834CGE2"/>
<gene>
    <name evidence="2" type="ORF">FQA47_006353</name>
</gene>
<dbReference type="Proteomes" id="UP000646548">
    <property type="component" value="Unassembled WGS sequence"/>
</dbReference>
<accession>A0A834CGE2</accession>
<comment type="caution">
    <text evidence="2">The sequence shown here is derived from an EMBL/GenBank/DDBJ whole genome shotgun (WGS) entry which is preliminary data.</text>
</comment>
<organism evidence="2 3">
    <name type="scientific">Oryzias melastigma</name>
    <name type="common">Marine medaka</name>
    <dbReference type="NCBI Taxonomy" id="30732"/>
    <lineage>
        <taxon>Eukaryota</taxon>
        <taxon>Metazoa</taxon>
        <taxon>Chordata</taxon>
        <taxon>Craniata</taxon>
        <taxon>Vertebrata</taxon>
        <taxon>Euteleostomi</taxon>
        <taxon>Actinopterygii</taxon>
        <taxon>Neopterygii</taxon>
        <taxon>Teleostei</taxon>
        <taxon>Neoteleostei</taxon>
        <taxon>Acanthomorphata</taxon>
        <taxon>Ovalentaria</taxon>
        <taxon>Atherinomorphae</taxon>
        <taxon>Beloniformes</taxon>
        <taxon>Adrianichthyidae</taxon>
        <taxon>Oryziinae</taxon>
        <taxon>Oryzias</taxon>
    </lineage>
</organism>
<feature type="region of interest" description="Disordered" evidence="1">
    <location>
        <begin position="75"/>
        <end position="101"/>
    </location>
</feature>
<proteinExistence type="predicted"/>
<reference evidence="2" key="1">
    <citation type="journal article" name="BMC Genomics">
        <title>Long-read sequencing and de novo genome assembly of marine medaka (Oryzias melastigma).</title>
        <authorList>
            <person name="Liang P."/>
            <person name="Saqib H.S.A."/>
            <person name="Ni X."/>
            <person name="Shen Y."/>
        </authorList>
    </citation>
    <scope>NUCLEOTIDE SEQUENCE</scope>
    <source>
        <strain evidence="2">Bigg-433</strain>
    </source>
</reference>